<name>R7H5L2_9BACT</name>
<proteinExistence type="predicted"/>
<keyword evidence="2" id="KW-0540">Nuclease</keyword>
<dbReference type="GO" id="GO:0043565">
    <property type="term" value="F:sequence-specific DNA binding"/>
    <property type="evidence" value="ECO:0007669"/>
    <property type="project" value="TreeGrafter"/>
</dbReference>
<dbReference type="RefSeq" id="WP_022429379.1">
    <property type="nucleotide sequence ID" value="NZ_FR899112.1"/>
</dbReference>
<feature type="domain" description="Transposase IS200-like" evidence="1">
    <location>
        <begin position="81"/>
        <end position="185"/>
    </location>
</feature>
<dbReference type="Proteomes" id="UP000018072">
    <property type="component" value="Unassembled WGS sequence"/>
</dbReference>
<dbReference type="STRING" id="1263103.BN741_00053"/>
<protein>
    <submittedName>
        <fullName evidence="2">Putative restriction endonuclease</fullName>
    </submittedName>
</protein>
<gene>
    <name evidence="2" type="ORF">BN741_00053</name>
</gene>
<reference evidence="2" key="1">
    <citation type="submission" date="2012-11" db="EMBL/GenBank/DDBJ databases">
        <title>Dependencies among metagenomic species, viruses, plasmids and units of genetic variation.</title>
        <authorList>
            <person name="Nielsen H.B."/>
            <person name="Almeida M."/>
            <person name="Juncker A.S."/>
            <person name="Rasmussen S."/>
            <person name="Li J."/>
            <person name="Sunagawa S."/>
            <person name="Plichta D."/>
            <person name="Gautier L."/>
            <person name="Le Chatelier E."/>
            <person name="Peletier E."/>
            <person name="Bonde I."/>
            <person name="Nielsen T."/>
            <person name="Manichanh C."/>
            <person name="Arumugam M."/>
            <person name="Batto J."/>
            <person name="Santos M.B.Q.D."/>
            <person name="Blom N."/>
            <person name="Borruel N."/>
            <person name="Burgdorf K.S."/>
            <person name="Boumezbeur F."/>
            <person name="Casellas F."/>
            <person name="Dore J."/>
            <person name="Guarner F."/>
            <person name="Hansen T."/>
            <person name="Hildebrand F."/>
            <person name="Kaas R.S."/>
            <person name="Kennedy S."/>
            <person name="Kristiansen K."/>
            <person name="Kultima J.R."/>
            <person name="Leonard P."/>
            <person name="Levenez F."/>
            <person name="Lund O."/>
            <person name="Moumen B."/>
            <person name="Le Paslier D."/>
            <person name="Pons N."/>
            <person name="Pedersen O."/>
            <person name="Prifti E."/>
            <person name="Qin J."/>
            <person name="Raes J."/>
            <person name="Tap J."/>
            <person name="Tims S."/>
            <person name="Ussery D.W."/>
            <person name="Yamada T."/>
            <person name="MetaHit consortium"/>
            <person name="Renault P."/>
            <person name="Sicheritz-Ponten T."/>
            <person name="Bork P."/>
            <person name="Wang J."/>
            <person name="Brunak S."/>
            <person name="Ehrlich S.D."/>
        </authorList>
    </citation>
    <scope>NUCLEOTIDE SEQUENCE [LARGE SCALE GENOMIC DNA]</scope>
</reference>
<dbReference type="GO" id="GO:0004803">
    <property type="term" value="F:transposase activity"/>
    <property type="evidence" value="ECO:0007669"/>
    <property type="project" value="InterPro"/>
</dbReference>
<dbReference type="Pfam" id="PF01797">
    <property type="entry name" value="Y1_Tnp"/>
    <property type="match status" value="1"/>
</dbReference>
<dbReference type="AlphaFoldDB" id="R7H5L2"/>
<organism evidence="2">
    <name type="scientific">Leyella stercorea CAG:629</name>
    <dbReference type="NCBI Taxonomy" id="1263103"/>
    <lineage>
        <taxon>Bacteria</taxon>
        <taxon>Pseudomonadati</taxon>
        <taxon>Bacteroidota</taxon>
        <taxon>Bacteroidia</taxon>
        <taxon>Bacteroidales</taxon>
        <taxon>Prevotellaceae</taxon>
        <taxon>Leyella</taxon>
    </lineage>
</organism>
<dbReference type="GO" id="GO:0004519">
    <property type="term" value="F:endonuclease activity"/>
    <property type="evidence" value="ECO:0007669"/>
    <property type="project" value="UniProtKB-KW"/>
</dbReference>
<dbReference type="SUPFAM" id="SSF143422">
    <property type="entry name" value="Transposase IS200-like"/>
    <property type="match status" value="1"/>
</dbReference>
<dbReference type="Gene3D" id="3.30.70.1290">
    <property type="entry name" value="Transposase IS200-like"/>
    <property type="match status" value="1"/>
</dbReference>
<dbReference type="PANTHER" id="PTHR36966">
    <property type="entry name" value="REP-ASSOCIATED TYROSINE TRANSPOSASE"/>
    <property type="match status" value="1"/>
</dbReference>
<keyword evidence="2" id="KW-0255">Endonuclease</keyword>
<dbReference type="GO" id="GO:0006313">
    <property type="term" value="P:DNA transposition"/>
    <property type="evidence" value="ECO:0007669"/>
    <property type="project" value="InterPro"/>
</dbReference>
<dbReference type="PANTHER" id="PTHR36966:SF1">
    <property type="entry name" value="REP-ASSOCIATED TYROSINE TRANSPOSASE"/>
    <property type="match status" value="1"/>
</dbReference>
<dbReference type="InterPro" id="IPR052715">
    <property type="entry name" value="RAYT_transposase"/>
</dbReference>
<dbReference type="EMBL" id="CBIT010000283">
    <property type="protein sequence ID" value="CDE34964.1"/>
    <property type="molecule type" value="Genomic_DNA"/>
</dbReference>
<dbReference type="SMART" id="SM01321">
    <property type="entry name" value="Y1_Tnp"/>
    <property type="match status" value="1"/>
</dbReference>
<evidence type="ECO:0000259" key="1">
    <source>
        <dbReference type="SMART" id="SM01321"/>
    </source>
</evidence>
<keyword evidence="2" id="KW-0378">Hydrolase</keyword>
<evidence type="ECO:0000313" key="2">
    <source>
        <dbReference type="EMBL" id="CDE34964.1"/>
    </source>
</evidence>
<dbReference type="InterPro" id="IPR002686">
    <property type="entry name" value="Transposase_17"/>
</dbReference>
<sequence length="206" mass="23860">MPRITFLNRHSDILIQCGHLPHWFQPEAVQFITFRLADSLPQTKLQELALMREALGRRETKEGELTAEEERLEDIVDGWLMQGYGGCVLSNAQCRQFVEDALFFNDKQTYHLHAFVIMPNHVHILLSPIGENSVISIVSKLKRYSSRMIKQCVATDGNVWQREMFDRMMRGEDDFAHKLAYIVNNPNGLPEDSYSLYVAENVQYLL</sequence>
<dbReference type="InterPro" id="IPR036515">
    <property type="entry name" value="Transposase_17_sf"/>
</dbReference>
<comment type="caution">
    <text evidence="2">The sequence shown here is derived from an EMBL/GenBank/DDBJ whole genome shotgun (WGS) entry which is preliminary data.</text>
</comment>
<accession>R7H5L2</accession>